<dbReference type="OrthoDB" id="5144514at2759"/>
<dbReference type="GeneID" id="63722693"/>
<feature type="chain" id="PRO_5012295846" description="Antigenic thaumatin-like protein" evidence="1">
    <location>
        <begin position="19"/>
        <end position="168"/>
    </location>
</feature>
<proteinExistence type="predicted"/>
<feature type="signal peptide" evidence="1">
    <location>
        <begin position="1"/>
        <end position="18"/>
    </location>
</feature>
<dbReference type="RefSeq" id="XP_040670067.1">
    <property type="nucleotide sequence ID" value="XM_040807182.1"/>
</dbReference>
<dbReference type="Pfam" id="PF04681">
    <property type="entry name" value="Bys1"/>
    <property type="match status" value="1"/>
</dbReference>
<evidence type="ECO:0008006" key="4">
    <source>
        <dbReference type="Google" id="ProtNLM"/>
    </source>
</evidence>
<evidence type="ECO:0000313" key="2">
    <source>
        <dbReference type="EMBL" id="OJJ04305.1"/>
    </source>
</evidence>
<evidence type="ECO:0000256" key="1">
    <source>
        <dbReference type="SAM" id="SignalP"/>
    </source>
</evidence>
<dbReference type="PANTHER" id="PTHR36195:SF6">
    <property type="entry name" value="SECRETED THAUMATIN-LIKE PROTEIN CALA"/>
    <property type="match status" value="1"/>
</dbReference>
<dbReference type="Proteomes" id="UP000184073">
    <property type="component" value="Unassembled WGS sequence"/>
</dbReference>
<reference evidence="3" key="1">
    <citation type="journal article" date="2017" name="Genome Biol.">
        <title>Comparative genomics reveals high biological diversity and specific adaptations in the industrially and medically important fungal genus Aspergillus.</title>
        <authorList>
            <person name="de Vries R.P."/>
            <person name="Riley R."/>
            <person name="Wiebenga A."/>
            <person name="Aguilar-Osorio G."/>
            <person name="Amillis S."/>
            <person name="Uchima C.A."/>
            <person name="Anderluh G."/>
            <person name="Asadollahi M."/>
            <person name="Askin M."/>
            <person name="Barry K."/>
            <person name="Battaglia E."/>
            <person name="Bayram O."/>
            <person name="Benocci T."/>
            <person name="Braus-Stromeyer S.A."/>
            <person name="Caldana C."/>
            <person name="Canovas D."/>
            <person name="Cerqueira G.C."/>
            <person name="Chen F."/>
            <person name="Chen W."/>
            <person name="Choi C."/>
            <person name="Clum A."/>
            <person name="Dos Santos R.A."/>
            <person name="Damasio A.R."/>
            <person name="Diallinas G."/>
            <person name="Emri T."/>
            <person name="Fekete E."/>
            <person name="Flipphi M."/>
            <person name="Freyberg S."/>
            <person name="Gallo A."/>
            <person name="Gournas C."/>
            <person name="Habgood R."/>
            <person name="Hainaut M."/>
            <person name="Harispe M.L."/>
            <person name="Henrissat B."/>
            <person name="Hilden K.S."/>
            <person name="Hope R."/>
            <person name="Hossain A."/>
            <person name="Karabika E."/>
            <person name="Karaffa L."/>
            <person name="Karanyi Z."/>
            <person name="Krasevec N."/>
            <person name="Kuo A."/>
            <person name="Kusch H."/>
            <person name="LaButti K."/>
            <person name="Lagendijk E.L."/>
            <person name="Lapidus A."/>
            <person name="Levasseur A."/>
            <person name="Lindquist E."/>
            <person name="Lipzen A."/>
            <person name="Logrieco A.F."/>
            <person name="MacCabe A."/>
            <person name="Maekelae M.R."/>
            <person name="Malavazi I."/>
            <person name="Melin P."/>
            <person name="Meyer V."/>
            <person name="Mielnichuk N."/>
            <person name="Miskei M."/>
            <person name="Molnar A.P."/>
            <person name="Mule G."/>
            <person name="Ngan C.Y."/>
            <person name="Orejas M."/>
            <person name="Orosz E."/>
            <person name="Ouedraogo J.P."/>
            <person name="Overkamp K.M."/>
            <person name="Park H.-S."/>
            <person name="Perrone G."/>
            <person name="Piumi F."/>
            <person name="Punt P.J."/>
            <person name="Ram A.F."/>
            <person name="Ramon A."/>
            <person name="Rauscher S."/>
            <person name="Record E."/>
            <person name="Riano-Pachon D.M."/>
            <person name="Robert V."/>
            <person name="Roehrig J."/>
            <person name="Ruller R."/>
            <person name="Salamov A."/>
            <person name="Salih N.S."/>
            <person name="Samson R.A."/>
            <person name="Sandor E."/>
            <person name="Sanguinetti M."/>
            <person name="Schuetze T."/>
            <person name="Sepcic K."/>
            <person name="Shelest E."/>
            <person name="Sherlock G."/>
            <person name="Sophianopoulou V."/>
            <person name="Squina F.M."/>
            <person name="Sun H."/>
            <person name="Susca A."/>
            <person name="Todd R.B."/>
            <person name="Tsang A."/>
            <person name="Unkles S.E."/>
            <person name="van de Wiele N."/>
            <person name="van Rossen-Uffink D."/>
            <person name="Oliveira J.V."/>
            <person name="Vesth T.C."/>
            <person name="Visser J."/>
            <person name="Yu J.-H."/>
            <person name="Zhou M."/>
            <person name="Andersen M.R."/>
            <person name="Archer D.B."/>
            <person name="Baker S.E."/>
            <person name="Benoit I."/>
            <person name="Brakhage A.A."/>
            <person name="Braus G.H."/>
            <person name="Fischer R."/>
            <person name="Frisvad J.C."/>
            <person name="Goldman G.H."/>
            <person name="Houbraken J."/>
            <person name="Oakley B."/>
            <person name="Pocsi I."/>
            <person name="Scazzocchio C."/>
            <person name="Seiboth B."/>
            <person name="vanKuyk P.A."/>
            <person name="Wortman J."/>
            <person name="Dyer P.S."/>
            <person name="Grigoriev I.V."/>
        </authorList>
    </citation>
    <scope>NUCLEOTIDE SEQUENCE [LARGE SCALE GENOMIC DNA]</scope>
    <source>
        <strain evidence="3">CBS 583.65</strain>
    </source>
</reference>
<sequence>MLFSKILSVAATLATASALPVNNVRRGINGGVTIVNNLAQDIFVWSVSESSAPMQVLPAGQAYQETWQINPTGGGISIKLGCSDDLNNVLQYEYTKVGDLLFWDMSSIDLKDESPIVAAGFAVSIDDESCDTVTCAPGDAACSESYQLPDDVNTRACSTNAAYTLTLG</sequence>
<dbReference type="InterPro" id="IPR006771">
    <property type="entry name" value="CetA-like"/>
</dbReference>
<dbReference type="EMBL" id="KV878131">
    <property type="protein sequence ID" value="OJJ04305.1"/>
    <property type="molecule type" value="Genomic_DNA"/>
</dbReference>
<organism evidence="2 3">
    <name type="scientific">Aspergillus versicolor CBS 583.65</name>
    <dbReference type="NCBI Taxonomy" id="1036611"/>
    <lineage>
        <taxon>Eukaryota</taxon>
        <taxon>Fungi</taxon>
        <taxon>Dikarya</taxon>
        <taxon>Ascomycota</taxon>
        <taxon>Pezizomycotina</taxon>
        <taxon>Eurotiomycetes</taxon>
        <taxon>Eurotiomycetidae</taxon>
        <taxon>Eurotiales</taxon>
        <taxon>Aspergillaceae</taxon>
        <taxon>Aspergillus</taxon>
        <taxon>Aspergillus subgen. Nidulantes</taxon>
    </lineage>
</organism>
<gene>
    <name evidence="2" type="ORF">ASPVEDRAFT_134968</name>
</gene>
<dbReference type="PANTHER" id="PTHR36195">
    <property type="entry name" value="DOMAIN PROTEIN, PUTATIVE (AFU_ORTHOLOGUE AFUA_5G01990)-RELATED-RELATED"/>
    <property type="match status" value="1"/>
</dbReference>
<keyword evidence="1" id="KW-0732">Signal</keyword>
<protein>
    <recommendedName>
        <fullName evidence="4">Antigenic thaumatin-like protein</fullName>
    </recommendedName>
</protein>
<keyword evidence="3" id="KW-1185">Reference proteome</keyword>
<dbReference type="VEuPathDB" id="FungiDB:ASPVEDRAFT_134968"/>
<accession>A0A1L9PS94</accession>
<dbReference type="AlphaFoldDB" id="A0A1L9PS94"/>
<evidence type="ECO:0000313" key="3">
    <source>
        <dbReference type="Proteomes" id="UP000184073"/>
    </source>
</evidence>
<name>A0A1L9PS94_ASPVE</name>